<evidence type="ECO:0000256" key="1">
    <source>
        <dbReference type="SAM" id="SignalP"/>
    </source>
</evidence>
<name>C0P8B3_MAIZE</name>
<proteinExistence type="evidence at transcript level"/>
<dbReference type="AlphaFoldDB" id="C0P8B3"/>
<organism evidence="2">
    <name type="scientific">Zea mays</name>
    <name type="common">Maize</name>
    <dbReference type="NCBI Taxonomy" id="4577"/>
    <lineage>
        <taxon>Eukaryota</taxon>
        <taxon>Viridiplantae</taxon>
        <taxon>Streptophyta</taxon>
        <taxon>Embryophyta</taxon>
        <taxon>Tracheophyta</taxon>
        <taxon>Spermatophyta</taxon>
        <taxon>Magnoliopsida</taxon>
        <taxon>Liliopsida</taxon>
        <taxon>Poales</taxon>
        <taxon>Poaceae</taxon>
        <taxon>PACMAD clade</taxon>
        <taxon>Panicoideae</taxon>
        <taxon>Andropogonodae</taxon>
        <taxon>Andropogoneae</taxon>
        <taxon>Tripsacinae</taxon>
        <taxon>Zea</taxon>
    </lineage>
</organism>
<feature type="signal peptide" evidence="1">
    <location>
        <begin position="1"/>
        <end position="25"/>
    </location>
</feature>
<feature type="chain" id="PRO_5009949630" evidence="1">
    <location>
        <begin position="26"/>
        <end position="73"/>
    </location>
</feature>
<dbReference type="EMBL" id="BT064532">
    <property type="protein sequence ID" value="ACN29229.1"/>
    <property type="molecule type" value="mRNA"/>
</dbReference>
<keyword evidence="1" id="KW-0732">Signal</keyword>
<evidence type="ECO:0000313" key="2">
    <source>
        <dbReference type="EMBL" id="ACN29229.1"/>
    </source>
</evidence>
<sequence>MARSGAVVSCMLLLVVAAQLLMVMATQTAAAAAAAGDQRGAGRRLLWQVTCHYSNCNCRTCPIYGWACCSTCC</sequence>
<accession>C0P8B3</accession>
<reference evidence="2" key="1">
    <citation type="journal article" date="2009" name="PLoS Genet.">
        <title>Sequencing, mapping, and analysis of 27,455 maize full-length cDNAs.</title>
        <authorList>
            <person name="Soderlund C."/>
            <person name="Descour A."/>
            <person name="Kudrna D."/>
            <person name="Bomhoff M."/>
            <person name="Boyd L."/>
            <person name="Currie J."/>
            <person name="Angelova A."/>
            <person name="Collura K."/>
            <person name="Wissotski M."/>
            <person name="Ashley E."/>
            <person name="Morrow D."/>
            <person name="Fernandes J."/>
            <person name="Walbot V."/>
            <person name="Yu Y."/>
        </authorList>
    </citation>
    <scope>NUCLEOTIDE SEQUENCE</scope>
    <source>
        <strain evidence="2">B73</strain>
    </source>
</reference>
<dbReference type="HOGENOM" id="CLU_2708466_0_0_1"/>
<protein>
    <submittedName>
        <fullName evidence="2">Uncharacterized protein</fullName>
    </submittedName>
</protein>